<evidence type="ECO:0000313" key="4">
    <source>
        <dbReference type="Proteomes" id="UP000315112"/>
    </source>
</evidence>
<keyword evidence="1" id="KW-0472">Membrane</keyword>
<dbReference type="OrthoDB" id="6520248at2"/>
<reference evidence="3" key="2">
    <citation type="submission" date="2019-07" db="EMBL/GenBank/DDBJ databases">
        <authorList>
            <person name="Whitman W."/>
            <person name="Huntemann M."/>
            <person name="Clum A."/>
            <person name="Pillay M."/>
            <person name="Palaniappan K."/>
            <person name="Varghese N."/>
            <person name="Mikhailova N."/>
            <person name="Stamatis D."/>
            <person name="Reddy T."/>
            <person name="Daum C."/>
            <person name="Shapiro N."/>
            <person name="Ivanova N."/>
            <person name="Kyrpides N."/>
            <person name="Woyke T."/>
        </authorList>
    </citation>
    <scope>NUCLEOTIDE SEQUENCE</scope>
    <source>
        <strain evidence="3">CGMCC 1.10685</strain>
    </source>
</reference>
<evidence type="ECO:0000256" key="1">
    <source>
        <dbReference type="SAM" id="Phobius"/>
    </source>
</evidence>
<sequence>MEEDTQTITRNGNGNERRLAAVERDVAVIRSNYATKEDLVKLESKVQDRLSRLDNNLSEMENRLIRWFFATTVSLAAVAFSAGKFL</sequence>
<dbReference type="RefSeq" id="WP_145878000.1">
    <property type="nucleotide sequence ID" value="NZ_CP046904.1"/>
</dbReference>
<dbReference type="EMBL" id="CP046904">
    <property type="protein sequence ID" value="QGZ40856.1"/>
    <property type="molecule type" value="Genomic_DNA"/>
</dbReference>
<proteinExistence type="predicted"/>
<evidence type="ECO:0008006" key="6">
    <source>
        <dbReference type="Google" id="ProtNLM"/>
    </source>
</evidence>
<dbReference type="Proteomes" id="UP000315112">
    <property type="component" value="Unassembled WGS sequence"/>
</dbReference>
<dbReference type="Proteomes" id="UP000437862">
    <property type="component" value="Chromosome"/>
</dbReference>
<dbReference type="EMBL" id="VLKW01000007">
    <property type="protein sequence ID" value="TWI45470.1"/>
    <property type="molecule type" value="Genomic_DNA"/>
</dbReference>
<protein>
    <recommendedName>
        <fullName evidence="6">DUF1640 domain-containing protein</fullName>
    </recommendedName>
</protein>
<feature type="transmembrane region" description="Helical" evidence="1">
    <location>
        <begin position="64"/>
        <end position="83"/>
    </location>
</feature>
<dbReference type="AlphaFoldDB" id="A0A562PMP5"/>
<name>A0A562PMP5_9BURK</name>
<reference evidence="2 5" key="3">
    <citation type="submission" date="2019-12" db="EMBL/GenBank/DDBJ databases">
        <title>Draft Genome Sequences of Six Type Strains of the Genus Massilia.</title>
        <authorList>
            <person name="Miess H."/>
            <person name="Frediansyah A."/>
            <person name="Goeker M."/>
            <person name="Gross H."/>
        </authorList>
    </citation>
    <scope>NUCLEOTIDE SEQUENCE [LARGE SCALE GENOMIC DNA]</scope>
    <source>
        <strain evidence="2 5">DSM 26639</strain>
    </source>
</reference>
<keyword evidence="1" id="KW-1133">Transmembrane helix</keyword>
<evidence type="ECO:0000313" key="3">
    <source>
        <dbReference type="EMBL" id="TWI45470.1"/>
    </source>
</evidence>
<evidence type="ECO:0000313" key="5">
    <source>
        <dbReference type="Proteomes" id="UP000437862"/>
    </source>
</evidence>
<accession>A0A562PMP5</accession>
<gene>
    <name evidence="2" type="ORF">GO485_18470</name>
    <name evidence="3" type="ORF">IP92_03851</name>
</gene>
<reference evidence="3 4" key="1">
    <citation type="journal article" date="2015" name="Stand. Genomic Sci.">
        <title>Genomic Encyclopedia of Bacterial and Archaeal Type Strains, Phase III: the genomes of soil and plant-associated and newly described type strains.</title>
        <authorList>
            <person name="Whitman W.B."/>
            <person name="Woyke T."/>
            <person name="Klenk H.P."/>
            <person name="Zhou Y."/>
            <person name="Lilburn T.G."/>
            <person name="Beck B.J."/>
            <person name="De Vos P."/>
            <person name="Vandamme P."/>
            <person name="Eisen J.A."/>
            <person name="Garrity G."/>
            <person name="Hugenholtz P."/>
            <person name="Kyrpides N.C."/>
        </authorList>
    </citation>
    <scope>NUCLEOTIDE SEQUENCE [LARGE SCALE GENOMIC DNA]</scope>
    <source>
        <strain evidence="3 4">CGMCC 1.10685</strain>
    </source>
</reference>
<keyword evidence="1" id="KW-0812">Transmembrane</keyword>
<organism evidence="3 4">
    <name type="scientific">Pseudoduganella flava</name>
    <dbReference type="NCBI Taxonomy" id="871742"/>
    <lineage>
        <taxon>Bacteria</taxon>
        <taxon>Pseudomonadati</taxon>
        <taxon>Pseudomonadota</taxon>
        <taxon>Betaproteobacteria</taxon>
        <taxon>Burkholderiales</taxon>
        <taxon>Oxalobacteraceae</taxon>
        <taxon>Telluria group</taxon>
        <taxon>Pseudoduganella</taxon>
    </lineage>
</organism>
<evidence type="ECO:0000313" key="2">
    <source>
        <dbReference type="EMBL" id="QGZ40856.1"/>
    </source>
</evidence>
<keyword evidence="5" id="KW-1185">Reference proteome</keyword>